<sequence>MTETVQSSQVDFIQAPSSYRTTPDRVISLPRAAGAGQVAIAEHSEVWPCQRVSATPREVTRRSPSPAYSRVTGLDRGPLHLASVLSR</sequence>
<gene>
    <name evidence="1" type="ORF">FRACA_260028</name>
</gene>
<evidence type="ECO:0000313" key="2">
    <source>
        <dbReference type="Proteomes" id="UP000234331"/>
    </source>
</evidence>
<name>A0A2I2KSD9_9ACTN</name>
<protein>
    <submittedName>
        <fullName evidence="1">Uncharacterized protein</fullName>
    </submittedName>
</protein>
<proteinExistence type="predicted"/>
<dbReference type="AlphaFoldDB" id="A0A2I2KSD9"/>
<accession>A0A2I2KSD9</accession>
<reference evidence="1 2" key="1">
    <citation type="submission" date="2017-06" db="EMBL/GenBank/DDBJ databases">
        <authorList>
            <person name="Kim H.J."/>
            <person name="Triplett B.A."/>
        </authorList>
    </citation>
    <scope>NUCLEOTIDE SEQUENCE [LARGE SCALE GENOMIC DNA]</scope>
    <source>
        <strain evidence="1">FRACA_ARgP5</strain>
    </source>
</reference>
<dbReference type="Proteomes" id="UP000234331">
    <property type="component" value="Unassembled WGS sequence"/>
</dbReference>
<dbReference type="EMBL" id="FZMO01000179">
    <property type="protein sequence ID" value="SNQ48575.1"/>
    <property type="molecule type" value="Genomic_DNA"/>
</dbReference>
<evidence type="ECO:0000313" key="1">
    <source>
        <dbReference type="EMBL" id="SNQ48575.1"/>
    </source>
</evidence>
<organism evidence="1 2">
    <name type="scientific">Frankia canadensis</name>
    <dbReference type="NCBI Taxonomy" id="1836972"/>
    <lineage>
        <taxon>Bacteria</taxon>
        <taxon>Bacillati</taxon>
        <taxon>Actinomycetota</taxon>
        <taxon>Actinomycetes</taxon>
        <taxon>Frankiales</taxon>
        <taxon>Frankiaceae</taxon>
        <taxon>Frankia</taxon>
    </lineage>
</organism>
<keyword evidence="2" id="KW-1185">Reference proteome</keyword>